<dbReference type="EMBL" id="BARW01005367">
    <property type="protein sequence ID" value="GAI78505.1"/>
    <property type="molecule type" value="Genomic_DNA"/>
</dbReference>
<dbReference type="AlphaFoldDB" id="X1ST42"/>
<reference evidence="1" key="1">
    <citation type="journal article" date="2014" name="Front. Microbiol.">
        <title>High frequency of phylogenetically diverse reductive dehalogenase-homologous genes in deep subseafloor sedimentary metagenomes.</title>
        <authorList>
            <person name="Kawai M."/>
            <person name="Futagami T."/>
            <person name="Toyoda A."/>
            <person name="Takaki Y."/>
            <person name="Nishi S."/>
            <person name="Hori S."/>
            <person name="Arai W."/>
            <person name="Tsubouchi T."/>
            <person name="Morono Y."/>
            <person name="Uchiyama I."/>
            <person name="Ito T."/>
            <person name="Fujiyama A."/>
            <person name="Inagaki F."/>
            <person name="Takami H."/>
        </authorList>
    </citation>
    <scope>NUCLEOTIDE SEQUENCE</scope>
    <source>
        <strain evidence="1">Expedition CK06-06</strain>
    </source>
</reference>
<protein>
    <submittedName>
        <fullName evidence="1">Uncharacterized protein</fullName>
    </submittedName>
</protein>
<sequence length="86" mass="10020">MSKHEVRDKELKVKRTELIQLSQQRVEVVKSMGGLKQFYGDLTRRMDKVKAEIRLLGGQIPEGREYNERLVLGRLGDKRALDDLRP</sequence>
<organism evidence="1">
    <name type="scientific">marine sediment metagenome</name>
    <dbReference type="NCBI Taxonomy" id="412755"/>
    <lineage>
        <taxon>unclassified sequences</taxon>
        <taxon>metagenomes</taxon>
        <taxon>ecological metagenomes</taxon>
    </lineage>
</organism>
<comment type="caution">
    <text evidence="1">The sequence shown here is derived from an EMBL/GenBank/DDBJ whole genome shotgun (WGS) entry which is preliminary data.</text>
</comment>
<evidence type="ECO:0000313" key="1">
    <source>
        <dbReference type="EMBL" id="GAI78505.1"/>
    </source>
</evidence>
<proteinExistence type="predicted"/>
<gene>
    <name evidence="1" type="ORF">S12H4_11753</name>
</gene>
<accession>X1ST42</accession>
<name>X1ST42_9ZZZZ</name>